<accession>A0A9D4RMQ3</accession>
<protein>
    <submittedName>
        <fullName evidence="1">Uncharacterized protein</fullName>
    </submittedName>
</protein>
<gene>
    <name evidence="1" type="ORF">DPMN_037902</name>
</gene>
<dbReference type="AlphaFoldDB" id="A0A9D4RMQ3"/>
<proteinExistence type="predicted"/>
<name>A0A9D4RMQ3_DREPO</name>
<evidence type="ECO:0000313" key="1">
    <source>
        <dbReference type="EMBL" id="KAH3874651.1"/>
    </source>
</evidence>
<reference evidence="1" key="2">
    <citation type="submission" date="2020-11" db="EMBL/GenBank/DDBJ databases">
        <authorList>
            <person name="McCartney M.A."/>
            <person name="Auch B."/>
            <person name="Kono T."/>
            <person name="Mallez S."/>
            <person name="Becker A."/>
            <person name="Gohl D.M."/>
            <person name="Silverstein K.A.T."/>
            <person name="Koren S."/>
            <person name="Bechman K.B."/>
            <person name="Herman A."/>
            <person name="Abrahante J.E."/>
            <person name="Garbe J."/>
        </authorList>
    </citation>
    <scope>NUCLEOTIDE SEQUENCE</scope>
    <source>
        <strain evidence="1">Duluth1</strain>
        <tissue evidence="1">Whole animal</tissue>
    </source>
</reference>
<dbReference type="EMBL" id="JAIWYP010000002">
    <property type="protein sequence ID" value="KAH3874651.1"/>
    <property type="molecule type" value="Genomic_DNA"/>
</dbReference>
<reference evidence="1" key="1">
    <citation type="journal article" date="2019" name="bioRxiv">
        <title>The Genome of the Zebra Mussel, Dreissena polymorpha: A Resource for Invasive Species Research.</title>
        <authorList>
            <person name="McCartney M.A."/>
            <person name="Auch B."/>
            <person name="Kono T."/>
            <person name="Mallez S."/>
            <person name="Zhang Y."/>
            <person name="Obille A."/>
            <person name="Becker A."/>
            <person name="Abrahante J.E."/>
            <person name="Garbe J."/>
            <person name="Badalamenti J.P."/>
            <person name="Herman A."/>
            <person name="Mangelson H."/>
            <person name="Liachko I."/>
            <person name="Sullivan S."/>
            <person name="Sone E.D."/>
            <person name="Koren S."/>
            <person name="Silverstein K.A.T."/>
            <person name="Beckman K.B."/>
            <person name="Gohl D.M."/>
        </authorList>
    </citation>
    <scope>NUCLEOTIDE SEQUENCE</scope>
    <source>
        <strain evidence="1">Duluth1</strain>
        <tissue evidence="1">Whole animal</tissue>
    </source>
</reference>
<dbReference type="SUPFAM" id="SSF63829">
    <property type="entry name" value="Calcium-dependent phosphotriesterase"/>
    <property type="match status" value="1"/>
</dbReference>
<sequence length="81" mass="8996">MCRHDNELYITSGTALYVYTLAGAYFKTIYEHKSEELSVAKCAVSLDGKRIYVTGVYSDGLITLSNDGTLLSTFTDPENME</sequence>
<comment type="caution">
    <text evidence="1">The sequence shown here is derived from an EMBL/GenBank/DDBJ whole genome shotgun (WGS) entry which is preliminary data.</text>
</comment>
<dbReference type="Proteomes" id="UP000828390">
    <property type="component" value="Unassembled WGS sequence"/>
</dbReference>
<organism evidence="1 2">
    <name type="scientific">Dreissena polymorpha</name>
    <name type="common">Zebra mussel</name>
    <name type="synonym">Mytilus polymorpha</name>
    <dbReference type="NCBI Taxonomy" id="45954"/>
    <lineage>
        <taxon>Eukaryota</taxon>
        <taxon>Metazoa</taxon>
        <taxon>Spiralia</taxon>
        <taxon>Lophotrochozoa</taxon>
        <taxon>Mollusca</taxon>
        <taxon>Bivalvia</taxon>
        <taxon>Autobranchia</taxon>
        <taxon>Heteroconchia</taxon>
        <taxon>Euheterodonta</taxon>
        <taxon>Imparidentia</taxon>
        <taxon>Neoheterodontei</taxon>
        <taxon>Myida</taxon>
        <taxon>Dreissenoidea</taxon>
        <taxon>Dreissenidae</taxon>
        <taxon>Dreissena</taxon>
    </lineage>
</organism>
<evidence type="ECO:0000313" key="2">
    <source>
        <dbReference type="Proteomes" id="UP000828390"/>
    </source>
</evidence>
<keyword evidence="2" id="KW-1185">Reference proteome</keyword>